<name>A0A8S5QLW7_9CAUD</name>
<sequence>MTLYYINRDRDGWPLCSVQSEHLVEIWPGAWVDCSGRIPGPVLDRLYTTADGALHHNPARMWPAAQEVRA</sequence>
<proteinExistence type="predicted"/>
<dbReference type="EMBL" id="BK015691">
    <property type="protein sequence ID" value="DAE20263.1"/>
    <property type="molecule type" value="Genomic_DNA"/>
</dbReference>
<evidence type="ECO:0000313" key="1">
    <source>
        <dbReference type="EMBL" id="DAE20263.1"/>
    </source>
</evidence>
<protein>
    <submittedName>
        <fullName evidence="1">Uncharacterized protein</fullName>
    </submittedName>
</protein>
<accession>A0A8S5QLW7</accession>
<reference evidence="1" key="1">
    <citation type="journal article" date="2021" name="Proc. Natl. Acad. Sci. U.S.A.">
        <title>A Catalog of Tens of Thousands of Viruses from Human Metagenomes Reveals Hidden Associations with Chronic Diseases.</title>
        <authorList>
            <person name="Tisza M.J."/>
            <person name="Buck C.B."/>
        </authorList>
    </citation>
    <scope>NUCLEOTIDE SEQUENCE</scope>
    <source>
        <strain evidence="1">CtQad106</strain>
    </source>
</reference>
<organism evidence="1">
    <name type="scientific">Ackermannviridae sp. ctQad106</name>
    <dbReference type="NCBI Taxonomy" id="2826820"/>
    <lineage>
        <taxon>Viruses</taxon>
        <taxon>Duplodnaviria</taxon>
        <taxon>Heunggongvirae</taxon>
        <taxon>Uroviricota</taxon>
        <taxon>Caudoviricetes</taxon>
        <taxon>Pantevenvirales</taxon>
        <taxon>Ackermannviridae</taxon>
    </lineage>
</organism>